<sequence>MSSNQFDPGRSYRRRNSKSRRDLQRRCWRGAQAKLWECTYDITTDSGTILERKTLVKLYNDSDSINFYRENKNRLDDVLNAYENAGSNGIGAEIYKTYNDGEPFANLNFAVVQEYLNGTDLEDTLPTDDDIFAVARLLAKNHLVPYEETNMNRDFCSQHWPWNTVAYGEHMNDDYYEEARDFIHDHAQEEGIGDMETLQEFYEYARDQAEMAPSPAVFTHGDPHLGNIFKLNDGTYRLLDYDNSNIGPRIWDLLYFWNKLPNDDKDSKFDAYIDAYVTEYNAGNPPVTVTVGEITNEFICHLPYSILQLAAFYHTIDLEPYDEWTLYVMDAILKEPNFPQCQATPEPTGARYADCEFEAKSNDVEMKVNGAREMGVALGLLFLFILV</sequence>
<dbReference type="Gene3D" id="3.90.1200.10">
    <property type="match status" value="1"/>
</dbReference>
<dbReference type="EMBL" id="OU015566">
    <property type="protein sequence ID" value="CAG5104463.1"/>
    <property type="molecule type" value="Genomic_DNA"/>
</dbReference>
<protein>
    <submittedName>
        <fullName evidence="2">Oidioi.mRNA.OKI2018_I69.chr1.g1266.t1.cds</fullName>
    </submittedName>
</protein>
<keyword evidence="3" id="KW-1185">Reference proteome</keyword>
<dbReference type="InterPro" id="IPR002575">
    <property type="entry name" value="Aminoglycoside_PTrfase"/>
</dbReference>
<dbReference type="SUPFAM" id="SSF56112">
    <property type="entry name" value="Protein kinase-like (PK-like)"/>
    <property type="match status" value="1"/>
</dbReference>
<name>A0ABN7SRM1_OIKDI</name>
<dbReference type="Pfam" id="PF01636">
    <property type="entry name" value="APH"/>
    <property type="match status" value="1"/>
</dbReference>
<gene>
    <name evidence="2" type="ORF">OKIOD_LOCUS10031</name>
</gene>
<accession>A0ABN7SRM1</accession>
<evidence type="ECO:0000313" key="2">
    <source>
        <dbReference type="EMBL" id="CAG5104463.1"/>
    </source>
</evidence>
<feature type="domain" description="Aminoglycoside phosphotransferase" evidence="1">
    <location>
        <begin position="101"/>
        <end position="280"/>
    </location>
</feature>
<dbReference type="InterPro" id="IPR011009">
    <property type="entry name" value="Kinase-like_dom_sf"/>
</dbReference>
<organism evidence="2 3">
    <name type="scientific">Oikopleura dioica</name>
    <name type="common">Tunicate</name>
    <dbReference type="NCBI Taxonomy" id="34765"/>
    <lineage>
        <taxon>Eukaryota</taxon>
        <taxon>Metazoa</taxon>
        <taxon>Chordata</taxon>
        <taxon>Tunicata</taxon>
        <taxon>Appendicularia</taxon>
        <taxon>Copelata</taxon>
        <taxon>Oikopleuridae</taxon>
        <taxon>Oikopleura</taxon>
    </lineage>
</organism>
<dbReference type="Proteomes" id="UP001158576">
    <property type="component" value="Chromosome 1"/>
</dbReference>
<reference evidence="2 3" key="1">
    <citation type="submission" date="2021-04" db="EMBL/GenBank/DDBJ databases">
        <authorList>
            <person name="Bliznina A."/>
        </authorList>
    </citation>
    <scope>NUCLEOTIDE SEQUENCE [LARGE SCALE GENOMIC DNA]</scope>
</reference>
<proteinExistence type="predicted"/>
<evidence type="ECO:0000259" key="1">
    <source>
        <dbReference type="Pfam" id="PF01636"/>
    </source>
</evidence>
<evidence type="ECO:0000313" key="3">
    <source>
        <dbReference type="Proteomes" id="UP001158576"/>
    </source>
</evidence>